<protein>
    <submittedName>
        <fullName evidence="2">Uncharacterized protein</fullName>
    </submittedName>
</protein>
<sequence>MATVHLADLCATVAVLYVLPTGMARQAPVLAKWLRAADPRARVVTIDYSLPGWKPVTGAEVRRPGSKVSRWLFLYDSKSANAAADGAA</sequence>
<feature type="chain" id="PRO_5034020676" evidence="1">
    <location>
        <begin position="25"/>
        <end position="88"/>
    </location>
</feature>
<dbReference type="Gene3D" id="3.40.50.150">
    <property type="entry name" value="Vaccinia Virus protein VP39"/>
    <property type="match status" value="1"/>
</dbReference>
<keyword evidence="1" id="KW-0732">Signal</keyword>
<keyword evidence="3" id="KW-1185">Reference proteome</keyword>
<evidence type="ECO:0000256" key="1">
    <source>
        <dbReference type="SAM" id="SignalP"/>
    </source>
</evidence>
<reference evidence="2 3" key="1">
    <citation type="journal article" name="Sci. Rep.">
        <title>Genome-scale phylogenetic analyses confirm Olpidium as the closest living zoosporic fungus to the non-flagellated, terrestrial fungi.</title>
        <authorList>
            <person name="Chang Y."/>
            <person name="Rochon D."/>
            <person name="Sekimoto S."/>
            <person name="Wang Y."/>
            <person name="Chovatia M."/>
            <person name="Sandor L."/>
            <person name="Salamov A."/>
            <person name="Grigoriev I.V."/>
            <person name="Stajich J.E."/>
            <person name="Spatafora J.W."/>
        </authorList>
    </citation>
    <scope>NUCLEOTIDE SEQUENCE [LARGE SCALE GENOMIC DNA]</scope>
    <source>
        <strain evidence="2">S191</strain>
    </source>
</reference>
<dbReference type="EMBL" id="JAEFCI010010387">
    <property type="protein sequence ID" value="KAG5457241.1"/>
    <property type="molecule type" value="Genomic_DNA"/>
</dbReference>
<name>A0A8H7ZPS3_9FUNG</name>
<gene>
    <name evidence="2" type="ORF">BJ554DRAFT_2799</name>
</gene>
<evidence type="ECO:0000313" key="2">
    <source>
        <dbReference type="EMBL" id="KAG5457241.1"/>
    </source>
</evidence>
<dbReference type="Proteomes" id="UP000673691">
    <property type="component" value="Unassembled WGS sequence"/>
</dbReference>
<dbReference type="OrthoDB" id="66144at2759"/>
<feature type="signal peptide" evidence="1">
    <location>
        <begin position="1"/>
        <end position="24"/>
    </location>
</feature>
<accession>A0A8H7ZPS3</accession>
<comment type="caution">
    <text evidence="2">The sequence shown here is derived from an EMBL/GenBank/DDBJ whole genome shotgun (WGS) entry which is preliminary data.</text>
</comment>
<proteinExistence type="predicted"/>
<organism evidence="2 3">
    <name type="scientific">Olpidium bornovanus</name>
    <dbReference type="NCBI Taxonomy" id="278681"/>
    <lineage>
        <taxon>Eukaryota</taxon>
        <taxon>Fungi</taxon>
        <taxon>Fungi incertae sedis</taxon>
        <taxon>Olpidiomycota</taxon>
        <taxon>Olpidiomycotina</taxon>
        <taxon>Olpidiomycetes</taxon>
        <taxon>Olpidiales</taxon>
        <taxon>Olpidiaceae</taxon>
        <taxon>Olpidium</taxon>
    </lineage>
</organism>
<dbReference type="InterPro" id="IPR029063">
    <property type="entry name" value="SAM-dependent_MTases_sf"/>
</dbReference>
<evidence type="ECO:0000313" key="3">
    <source>
        <dbReference type="Proteomes" id="UP000673691"/>
    </source>
</evidence>
<dbReference type="AlphaFoldDB" id="A0A8H7ZPS3"/>